<keyword evidence="3 5" id="KW-1133">Transmembrane helix</keyword>
<dbReference type="InterPro" id="IPR007016">
    <property type="entry name" value="O-antigen_ligase-rel_domated"/>
</dbReference>
<feature type="transmembrane region" description="Helical" evidence="5">
    <location>
        <begin position="258"/>
        <end position="275"/>
    </location>
</feature>
<feature type="transmembrane region" description="Helical" evidence="5">
    <location>
        <begin position="108"/>
        <end position="125"/>
    </location>
</feature>
<proteinExistence type="predicted"/>
<feature type="transmembrane region" description="Helical" evidence="5">
    <location>
        <begin position="234"/>
        <end position="252"/>
    </location>
</feature>
<sequence>MNRWNETWNNKNRSIIILFMILSVITPFVPAVLGILLIAILLYMIKDIPLHKCNYYLFIGVVISGFLGPYLALPAFPSFFLFRILIILHMVLFLFEKKDFKKLEPVKIPLILFIVWILYSIFSLLWTGSASLSLPAIYYQIESFYLVFAFVYYMDSFAKLKQILTWILIIYVLTIFIGLWEALTGNHLIYSAGNILSYGDTRPTGLLVNTNDYSSYLAFYVPALFLALFHKKTFFKTLIGIGALGVLVFLIFETESRSGLLAFSIVVILMLYKMVKQKIIFFFGLVMGSLVGAIILIAKHGEQLTTYFTGKVNSTDQRMFMYETIYRLCKEHYFLGVGIGVTPKYVFTALYGTSNIPVDMQQTMSAHNLWLSNLSDVGVIGFFPFVVLFFWLVAHALKLYVTSKHLLATIPICILVAFFAISIGSSSIFEMRVVWLGMGLALTIICLLEKNLELGGTT</sequence>
<protein>
    <recommendedName>
        <fullName evidence="6">O-antigen ligase-related domain-containing protein</fullName>
    </recommendedName>
</protein>
<feature type="transmembrane region" description="Helical" evidence="5">
    <location>
        <begin position="280"/>
        <end position="298"/>
    </location>
</feature>
<organism evidence="7 8">
    <name type="scientific">Listeria weihenstephanensis</name>
    <dbReference type="NCBI Taxonomy" id="1006155"/>
    <lineage>
        <taxon>Bacteria</taxon>
        <taxon>Bacillati</taxon>
        <taxon>Bacillota</taxon>
        <taxon>Bacilli</taxon>
        <taxon>Bacillales</taxon>
        <taxon>Listeriaceae</taxon>
        <taxon>Listeria</taxon>
    </lineage>
</organism>
<reference evidence="8" key="1">
    <citation type="submission" date="2015-03" db="EMBL/GenBank/DDBJ databases">
        <authorList>
            <person name="Ferrari E."/>
            <person name="Walter M.C."/>
            <person name="Huptas C."/>
            <person name="Scherer S."/>
            <person name="Mueller-Herbst S."/>
        </authorList>
    </citation>
    <scope>NUCLEOTIDE SEQUENCE [LARGE SCALE GENOMIC DNA]</scope>
    <source>
        <strain evidence="8">LWP01</strain>
    </source>
</reference>
<name>A0A1S7FQH1_9LIST</name>
<keyword evidence="2 5" id="KW-0812">Transmembrane</keyword>
<gene>
    <name evidence="7" type="ORF">UE46_00420</name>
</gene>
<feature type="domain" description="O-antigen ligase-related" evidence="6">
    <location>
        <begin position="245"/>
        <end position="385"/>
    </location>
</feature>
<feature type="transmembrane region" description="Helical" evidence="5">
    <location>
        <begin position="163"/>
        <end position="183"/>
    </location>
</feature>
<dbReference type="InterPro" id="IPR051533">
    <property type="entry name" value="WaaL-like"/>
</dbReference>
<evidence type="ECO:0000259" key="6">
    <source>
        <dbReference type="Pfam" id="PF04932"/>
    </source>
</evidence>
<dbReference type="PANTHER" id="PTHR37422:SF23">
    <property type="entry name" value="TEICHURONIC ACID BIOSYNTHESIS PROTEIN TUAE"/>
    <property type="match status" value="1"/>
</dbReference>
<feature type="transmembrane region" description="Helical" evidence="5">
    <location>
        <begin position="79"/>
        <end position="96"/>
    </location>
</feature>
<evidence type="ECO:0000256" key="2">
    <source>
        <dbReference type="ARBA" id="ARBA00022692"/>
    </source>
</evidence>
<feature type="transmembrane region" description="Helical" evidence="5">
    <location>
        <begin position="55"/>
        <end position="73"/>
    </location>
</feature>
<accession>A0A1S7FQH1</accession>
<keyword evidence="4 5" id="KW-0472">Membrane</keyword>
<evidence type="ECO:0000256" key="5">
    <source>
        <dbReference type="SAM" id="Phobius"/>
    </source>
</evidence>
<evidence type="ECO:0000256" key="1">
    <source>
        <dbReference type="ARBA" id="ARBA00004141"/>
    </source>
</evidence>
<evidence type="ECO:0000313" key="7">
    <source>
        <dbReference type="EMBL" id="AQY49676.1"/>
    </source>
</evidence>
<feature type="transmembrane region" description="Helical" evidence="5">
    <location>
        <begin position="15"/>
        <end position="43"/>
    </location>
</feature>
<dbReference type="EMBL" id="CP011102">
    <property type="protein sequence ID" value="AQY49676.1"/>
    <property type="molecule type" value="Genomic_DNA"/>
</dbReference>
<comment type="subcellular location">
    <subcellularLocation>
        <location evidence="1">Membrane</location>
        <topology evidence="1">Multi-pass membrane protein</topology>
    </subcellularLocation>
</comment>
<evidence type="ECO:0000313" key="8">
    <source>
        <dbReference type="Proteomes" id="UP000223060"/>
    </source>
</evidence>
<evidence type="ECO:0000256" key="3">
    <source>
        <dbReference type="ARBA" id="ARBA00022989"/>
    </source>
</evidence>
<evidence type="ECO:0000256" key="4">
    <source>
        <dbReference type="ARBA" id="ARBA00023136"/>
    </source>
</evidence>
<feature type="transmembrane region" description="Helical" evidence="5">
    <location>
        <begin position="406"/>
        <end position="425"/>
    </location>
</feature>
<feature type="transmembrane region" description="Helical" evidence="5">
    <location>
        <begin position="213"/>
        <end position="229"/>
    </location>
</feature>
<dbReference type="Pfam" id="PF04932">
    <property type="entry name" value="Wzy_C"/>
    <property type="match status" value="1"/>
</dbReference>
<dbReference type="GO" id="GO:0016020">
    <property type="term" value="C:membrane"/>
    <property type="evidence" value="ECO:0007669"/>
    <property type="project" value="UniProtKB-SubCell"/>
</dbReference>
<dbReference type="PANTHER" id="PTHR37422">
    <property type="entry name" value="TEICHURONIC ACID BIOSYNTHESIS PROTEIN TUAE"/>
    <property type="match status" value="1"/>
</dbReference>
<dbReference type="Proteomes" id="UP000223060">
    <property type="component" value="Chromosome"/>
</dbReference>
<keyword evidence="8" id="KW-1185">Reference proteome</keyword>
<dbReference type="AlphaFoldDB" id="A0A1S7FQH1"/>
<dbReference type="KEGG" id="lwi:UE46_00420"/>
<dbReference type="RefSeq" id="WP_036060582.1">
    <property type="nucleotide sequence ID" value="NZ_CP011102.1"/>
</dbReference>
<feature type="transmembrane region" description="Helical" evidence="5">
    <location>
        <begin position="137"/>
        <end position="154"/>
    </location>
</feature>
<feature type="transmembrane region" description="Helical" evidence="5">
    <location>
        <begin position="377"/>
        <end position="394"/>
    </location>
</feature>